<reference evidence="2" key="1">
    <citation type="journal article" date="2019" name="Int. J. Syst. Evol. Microbiol.">
        <title>The Global Catalogue of Microorganisms (GCM) 10K type strain sequencing project: providing services to taxonomists for standard genome sequencing and annotation.</title>
        <authorList>
            <consortium name="The Broad Institute Genomics Platform"/>
            <consortium name="The Broad Institute Genome Sequencing Center for Infectious Disease"/>
            <person name="Wu L."/>
            <person name="Ma J."/>
        </authorList>
    </citation>
    <scope>NUCLEOTIDE SEQUENCE [LARGE SCALE GENOMIC DNA]</scope>
    <source>
        <strain evidence="2">JCM 17316</strain>
    </source>
</reference>
<sequence>MAGPRPRADNGAMGWVAPEVVPERGWTRHAAGDERALLDSWLDFHRQTLLWKCGGLTEEQLKTRAAEPSDLTLLGLVRHMAEVERDWFRYRFAGERPGYLYVTDDDMDAEFTVDGADAEADYAAYLAEIEAVRRTTAGRPLDETFVDPRRGVEMNLRFVYTTMIQEYARHNGHADLLRERIDGATGH</sequence>
<protein>
    <submittedName>
        <fullName evidence="1">DinB family protein</fullName>
    </submittedName>
</protein>
<comment type="caution">
    <text evidence="1">The sequence shown here is derived from an EMBL/GenBank/DDBJ whole genome shotgun (WGS) entry which is preliminary data.</text>
</comment>
<dbReference type="Gene3D" id="1.20.120.450">
    <property type="entry name" value="dinb family like domain"/>
    <property type="match status" value="1"/>
</dbReference>
<dbReference type="Proteomes" id="UP001500266">
    <property type="component" value="Unassembled WGS sequence"/>
</dbReference>
<dbReference type="InterPro" id="IPR034660">
    <property type="entry name" value="DinB/YfiT-like"/>
</dbReference>
<gene>
    <name evidence="1" type="ORF">GCM10022416_46900</name>
</gene>
<dbReference type="InterPro" id="IPR007061">
    <property type="entry name" value="MST-like"/>
</dbReference>
<dbReference type="Pfam" id="PF04978">
    <property type="entry name" value="MST"/>
    <property type="match status" value="1"/>
</dbReference>
<organism evidence="1 2">
    <name type="scientific">Actinomadura keratinilytica</name>
    <dbReference type="NCBI Taxonomy" id="547461"/>
    <lineage>
        <taxon>Bacteria</taxon>
        <taxon>Bacillati</taxon>
        <taxon>Actinomycetota</taxon>
        <taxon>Actinomycetes</taxon>
        <taxon>Streptosporangiales</taxon>
        <taxon>Thermomonosporaceae</taxon>
        <taxon>Actinomadura</taxon>
    </lineage>
</organism>
<accession>A0ABP7Z938</accession>
<keyword evidence="2" id="KW-1185">Reference proteome</keyword>
<evidence type="ECO:0000313" key="1">
    <source>
        <dbReference type="EMBL" id="GAA4150517.1"/>
    </source>
</evidence>
<evidence type="ECO:0000313" key="2">
    <source>
        <dbReference type="Proteomes" id="UP001500266"/>
    </source>
</evidence>
<proteinExistence type="predicted"/>
<name>A0ABP7Z938_9ACTN</name>
<dbReference type="EMBL" id="BAABDO010000086">
    <property type="protein sequence ID" value="GAA4150517.1"/>
    <property type="molecule type" value="Genomic_DNA"/>
</dbReference>
<dbReference type="SUPFAM" id="SSF109854">
    <property type="entry name" value="DinB/YfiT-like putative metalloenzymes"/>
    <property type="match status" value="1"/>
</dbReference>